<dbReference type="AlphaFoldDB" id="A0A1H9YFZ5"/>
<accession>A0A1H9YFZ5</accession>
<feature type="region of interest" description="Disordered" evidence="1">
    <location>
        <begin position="169"/>
        <end position="191"/>
    </location>
</feature>
<sequence>MKEIKRFRQTTPDRLEIREDGGCLSLLLAIPFLAAALISTLIGLGIVPIINTAEVIWPRLVGFGMGLAFFLVVGFLFSRRWVIIDISRGRIQKLWGLLVPMLREDVCLRDYHAVGLRYAIDEFSGAKYRVVLLVGNLGRDIDLHCTDHNRSHEEALFLARFLRFPLEDSTTDQETNEKTSCPWPGFPLDDS</sequence>
<evidence type="ECO:0000313" key="4">
    <source>
        <dbReference type="Proteomes" id="UP000183339"/>
    </source>
</evidence>
<dbReference type="EMBL" id="FOHI01000001">
    <property type="protein sequence ID" value="SES67374.1"/>
    <property type="molecule type" value="Genomic_DNA"/>
</dbReference>
<keyword evidence="2" id="KW-0812">Transmembrane</keyword>
<name>A0A1H9YFZ5_9PROT</name>
<feature type="transmembrane region" description="Helical" evidence="2">
    <location>
        <begin position="56"/>
        <end position="78"/>
    </location>
</feature>
<dbReference type="OrthoDB" id="10011088at2"/>
<dbReference type="RefSeq" id="WP_074703796.1">
    <property type="nucleotide sequence ID" value="NZ_FOHI01000001.1"/>
</dbReference>
<keyword evidence="2" id="KW-1133">Transmembrane helix</keyword>
<keyword evidence="2" id="KW-0472">Membrane</keyword>
<evidence type="ECO:0000256" key="1">
    <source>
        <dbReference type="SAM" id="MobiDB-lite"/>
    </source>
</evidence>
<protein>
    <submittedName>
        <fullName evidence="3">Uncharacterized protein</fullName>
    </submittedName>
</protein>
<proteinExistence type="predicted"/>
<reference evidence="3 4" key="1">
    <citation type="submission" date="2016-10" db="EMBL/GenBank/DDBJ databases">
        <authorList>
            <person name="de Groot N.N."/>
        </authorList>
    </citation>
    <scope>NUCLEOTIDE SEQUENCE [LARGE SCALE GENOMIC DNA]</scope>
    <source>
        <strain evidence="3 4">Nl7</strain>
    </source>
</reference>
<evidence type="ECO:0000256" key="2">
    <source>
        <dbReference type="SAM" id="Phobius"/>
    </source>
</evidence>
<organism evidence="3 4">
    <name type="scientific">Nitrosospira multiformis</name>
    <dbReference type="NCBI Taxonomy" id="1231"/>
    <lineage>
        <taxon>Bacteria</taxon>
        <taxon>Pseudomonadati</taxon>
        <taxon>Pseudomonadota</taxon>
        <taxon>Betaproteobacteria</taxon>
        <taxon>Nitrosomonadales</taxon>
        <taxon>Nitrosomonadaceae</taxon>
        <taxon>Nitrosospira</taxon>
    </lineage>
</organism>
<feature type="transmembrane region" description="Helical" evidence="2">
    <location>
        <begin position="21"/>
        <end position="50"/>
    </location>
</feature>
<gene>
    <name evidence="3" type="ORF">SAMN05216412_101186</name>
</gene>
<dbReference type="Proteomes" id="UP000183339">
    <property type="component" value="Unassembled WGS sequence"/>
</dbReference>
<evidence type="ECO:0000313" key="3">
    <source>
        <dbReference type="EMBL" id="SES67374.1"/>
    </source>
</evidence>